<protein>
    <submittedName>
        <fullName evidence="4">Poly(RC)-binding protein 3</fullName>
    </submittedName>
</protein>
<dbReference type="GO" id="GO:0003723">
    <property type="term" value="F:RNA binding"/>
    <property type="evidence" value="ECO:0007669"/>
    <property type="project" value="UniProtKB-UniRule"/>
</dbReference>
<feature type="compositionally biased region" description="Basic and acidic residues" evidence="2">
    <location>
        <begin position="11"/>
        <end position="23"/>
    </location>
</feature>
<dbReference type="EMBL" id="CAIF01000047">
    <property type="protein sequence ID" value="CCH42482.1"/>
    <property type="molecule type" value="Genomic_DNA"/>
</dbReference>
<reference evidence="4 5" key="1">
    <citation type="journal article" date="2012" name="Eukaryot. Cell">
        <title>Draft genome sequence of Wickerhamomyces ciferrii NRRL Y-1031 F-60-10.</title>
        <authorList>
            <person name="Schneider J."/>
            <person name="Andrea H."/>
            <person name="Blom J."/>
            <person name="Jaenicke S."/>
            <person name="Ruckert C."/>
            <person name="Schorsch C."/>
            <person name="Szczepanowski R."/>
            <person name="Farwick M."/>
            <person name="Goesmann A."/>
            <person name="Puhler A."/>
            <person name="Schaffer S."/>
            <person name="Tauch A."/>
            <person name="Kohler T."/>
            <person name="Brinkrolf K."/>
        </authorList>
    </citation>
    <scope>NUCLEOTIDE SEQUENCE [LARGE SCALE GENOMIC DNA]</scope>
    <source>
        <strain evidence="5">ATCC 14091 / BCRC 22168 / CBS 111 / JCM 3599 / NBRC 0793 / NRRL Y-1031 F-60-10</strain>
    </source>
</reference>
<dbReference type="SUPFAM" id="SSF54791">
    <property type="entry name" value="Eukaryotic type KH-domain (KH-domain type I)"/>
    <property type="match status" value="1"/>
</dbReference>
<feature type="domain" description="K Homology" evidence="3">
    <location>
        <begin position="313"/>
        <end position="383"/>
    </location>
</feature>
<dbReference type="InterPro" id="IPR004088">
    <property type="entry name" value="KH_dom_type_1"/>
</dbReference>
<dbReference type="AlphaFoldDB" id="K0KJZ0"/>
<dbReference type="InterPro" id="IPR036612">
    <property type="entry name" value="KH_dom_type_1_sf"/>
</dbReference>
<dbReference type="InParanoid" id="K0KJZ0"/>
<feature type="compositionally biased region" description="Basic and acidic residues" evidence="2">
    <location>
        <begin position="46"/>
        <end position="56"/>
    </location>
</feature>
<proteinExistence type="predicted"/>
<keyword evidence="5" id="KW-1185">Reference proteome</keyword>
<keyword evidence="1" id="KW-0694">RNA-binding</keyword>
<evidence type="ECO:0000256" key="2">
    <source>
        <dbReference type="SAM" id="MobiDB-lite"/>
    </source>
</evidence>
<dbReference type="STRING" id="1206466.K0KJZ0"/>
<dbReference type="Pfam" id="PF00013">
    <property type="entry name" value="KH_1"/>
    <property type="match status" value="1"/>
</dbReference>
<dbReference type="CDD" id="cd00105">
    <property type="entry name" value="KH-I"/>
    <property type="match status" value="1"/>
</dbReference>
<dbReference type="SMART" id="SM00322">
    <property type="entry name" value="KH"/>
    <property type="match status" value="2"/>
</dbReference>
<dbReference type="Gene3D" id="3.30.1370.10">
    <property type="entry name" value="K Homology domain, type 1"/>
    <property type="match status" value="1"/>
</dbReference>
<dbReference type="HOGENOM" id="CLU_721999_0_0_1"/>
<sequence length="383" mass="42794">MPPKKRGRPSSKRDSEVPEEQNKRPKTPAAELPPLPSSKGDTYKPGQEKSKEEKEEAVLKLIDSTTYRLNTDTPGQFQLRISISITEGRYLTGPGNYFTSVEGKNIIDKIQKLSNAVLLVTDIVEGSIDREVLVTGGIQEIAIAVAHISTSLASILEDPTTETKLSTTLLIPGSIIESITRAKLTKLITSIDISSVFVPFSNYQTVYIKGRIPQLMLSISTLVKEIANIPIQNQIIKDFPPEPFPLLAVRGDKYVRSETNQKLLDKSKESFIKYLHQDFKEHDKITKTDPKIHSHNQIEEFIKECQKNIKSLDTFKHVIDVPVDSISNVIGHNGLKITEIRSKSNSNVIIDDHPKDTQYKIVTISGLSENNLTALQYLKSLIV</sequence>
<name>K0KJZ0_WICCF</name>
<comment type="caution">
    <text evidence="4">The sequence shown here is derived from an EMBL/GenBank/DDBJ whole genome shotgun (WGS) entry which is preliminary data.</text>
</comment>
<evidence type="ECO:0000313" key="4">
    <source>
        <dbReference type="EMBL" id="CCH42482.1"/>
    </source>
</evidence>
<organism evidence="4 5">
    <name type="scientific">Wickerhamomyces ciferrii (strain ATCC 14091 / BCRC 22168 / CBS 111 / JCM 3599 / NBRC 0793 / NRRL Y-1031 F-60-10)</name>
    <name type="common">Yeast</name>
    <name type="synonym">Pichia ciferrii</name>
    <dbReference type="NCBI Taxonomy" id="1206466"/>
    <lineage>
        <taxon>Eukaryota</taxon>
        <taxon>Fungi</taxon>
        <taxon>Dikarya</taxon>
        <taxon>Ascomycota</taxon>
        <taxon>Saccharomycotina</taxon>
        <taxon>Saccharomycetes</taxon>
        <taxon>Phaffomycetales</taxon>
        <taxon>Wickerhamomycetaceae</taxon>
        <taxon>Wickerhamomyces</taxon>
    </lineage>
</organism>
<evidence type="ECO:0000259" key="3">
    <source>
        <dbReference type="SMART" id="SM00322"/>
    </source>
</evidence>
<dbReference type="Proteomes" id="UP000009328">
    <property type="component" value="Unassembled WGS sequence"/>
</dbReference>
<feature type="domain" description="K Homology" evidence="3">
    <location>
        <begin position="75"/>
        <end position="153"/>
    </location>
</feature>
<evidence type="ECO:0000256" key="1">
    <source>
        <dbReference type="PROSITE-ProRule" id="PRU00117"/>
    </source>
</evidence>
<feature type="compositionally biased region" description="Basic residues" evidence="2">
    <location>
        <begin position="1"/>
        <end position="10"/>
    </location>
</feature>
<evidence type="ECO:0000313" key="5">
    <source>
        <dbReference type="Proteomes" id="UP000009328"/>
    </source>
</evidence>
<dbReference type="InterPro" id="IPR004087">
    <property type="entry name" value="KH_dom"/>
</dbReference>
<feature type="region of interest" description="Disordered" evidence="2">
    <location>
        <begin position="1"/>
        <end position="56"/>
    </location>
</feature>
<gene>
    <name evidence="4" type="ORF">BN7_2027</name>
</gene>
<accession>K0KJZ0</accession>
<dbReference type="PROSITE" id="PS50084">
    <property type="entry name" value="KH_TYPE_1"/>
    <property type="match status" value="1"/>
</dbReference>